<evidence type="ECO:0000313" key="2">
    <source>
        <dbReference type="Proteomes" id="UP001571476"/>
    </source>
</evidence>
<evidence type="ECO:0000313" key="1">
    <source>
        <dbReference type="EMBL" id="MFA3840441.1"/>
    </source>
</evidence>
<comment type="caution">
    <text evidence="1">The sequence shown here is derived from an EMBL/GenBank/DDBJ whole genome shotgun (WGS) entry which is preliminary data.</text>
</comment>
<name>A0ABV4SPP8_9ACTN</name>
<proteinExistence type="predicted"/>
<dbReference type="SUPFAM" id="SSF74650">
    <property type="entry name" value="Galactose mutarotase-like"/>
    <property type="match status" value="1"/>
</dbReference>
<dbReference type="InterPro" id="IPR011013">
    <property type="entry name" value="Gal_mutarotase_sf_dom"/>
</dbReference>
<dbReference type="PANTHER" id="PTHR10091:SF0">
    <property type="entry name" value="GALACTOSE MUTAROTASE"/>
    <property type="match status" value="1"/>
</dbReference>
<dbReference type="RefSeq" id="WP_372564976.1">
    <property type="nucleotide sequence ID" value="NZ_JBGOSP010000017.1"/>
</dbReference>
<protein>
    <submittedName>
        <fullName evidence="1">Aldose 1-epimerase family protein</fullName>
    </submittedName>
</protein>
<dbReference type="PANTHER" id="PTHR10091">
    <property type="entry name" value="ALDOSE-1-EPIMERASE"/>
    <property type="match status" value="1"/>
</dbReference>
<organism evidence="1 2">
    <name type="scientific">Streptomyces aureus</name>
    <dbReference type="NCBI Taxonomy" id="193461"/>
    <lineage>
        <taxon>Bacteria</taxon>
        <taxon>Bacillati</taxon>
        <taxon>Actinomycetota</taxon>
        <taxon>Actinomycetes</taxon>
        <taxon>Kitasatosporales</taxon>
        <taxon>Streptomycetaceae</taxon>
        <taxon>Streptomyces</taxon>
    </lineage>
</organism>
<dbReference type="CDD" id="cd09022">
    <property type="entry name" value="Aldose_epim_Ec_YihR"/>
    <property type="match status" value="1"/>
</dbReference>
<dbReference type="InterPro" id="IPR037480">
    <property type="entry name" value="YihR-like"/>
</dbReference>
<keyword evidence="2" id="KW-1185">Reference proteome</keyword>
<dbReference type="Gene3D" id="2.70.98.10">
    <property type="match status" value="1"/>
</dbReference>
<gene>
    <name evidence="1" type="ORF">ACEG43_30350</name>
</gene>
<dbReference type="EMBL" id="JBGOSP010000017">
    <property type="protein sequence ID" value="MFA3840441.1"/>
    <property type="molecule type" value="Genomic_DNA"/>
</dbReference>
<dbReference type="Proteomes" id="UP001571476">
    <property type="component" value="Unassembled WGS sequence"/>
</dbReference>
<dbReference type="Pfam" id="PF01263">
    <property type="entry name" value="Aldose_epim"/>
    <property type="match status" value="1"/>
</dbReference>
<sequence length="304" mass="32746">MPHTPLPLSGTQLPLTAGPYTATVTGVGAALRELAYDGRPLILGFDADEPAPASHGQILAPWPNRLAQGRYAFDGTEHQLPLDEREPPSALHGLVAWQTWTPQPHDDAHGVRLALDLAARPGYPFALQLLAEYRLDADSGLTARVTVINRSSRPAPFGLGAHPYLTLGGSIDRCSVQLAADHCLHPDARMLPDGKPRPVEGTPHDLRSPRQLTGTVLNHAYTGLHRDSDGLAWTRLRAPEGDAVDLWADASFGWLQLYTADHFGRTGLAVEPMTCPPDAFNSGHDVIVLAPGEQRSAAWGIRVP</sequence>
<reference evidence="1 2" key="1">
    <citation type="submission" date="2024-08" db="EMBL/GenBank/DDBJ databases">
        <title>Genome sequence of Streptomyces aureus CACIA-1.46HGO.</title>
        <authorList>
            <person name="Evangelista-Martinez Z."/>
        </authorList>
    </citation>
    <scope>NUCLEOTIDE SEQUENCE [LARGE SCALE GENOMIC DNA]</scope>
    <source>
        <strain evidence="1 2">CACIA-1.46HGO</strain>
    </source>
</reference>
<dbReference type="InterPro" id="IPR014718">
    <property type="entry name" value="GH-type_carb-bd"/>
</dbReference>
<accession>A0ABV4SPP8</accession>
<dbReference type="InterPro" id="IPR008183">
    <property type="entry name" value="Aldose_1/G6P_1-epimerase"/>
</dbReference>